<gene>
    <name evidence="13" type="ORF">PACTADRAFT_25758</name>
</gene>
<sequence>IPEGISKKEWKRQQRRLKYEAQKEEYKEQRREKKKEARHARSELIRKLKENGEPLPESTKRERTLKPEEQTHSKSRIVIDCSFDDLMNDKEVISLSSQITRSYAANKRSKTPVDLIITSLDKRLKQRFDKDLSHYKYWTQNVEIHEENIEKYLQENIDDKQRENVIYLSADTDEILETLEPNFTYVVGGIVDKGRHKHLCANKAKELGLKMRRLPIDEYIKLSGRRVLATSHVVELLLKWFEFKDWKTAFEMVLPERKLLQA</sequence>
<feature type="binding site" evidence="10">
    <location>
        <position position="214"/>
    </location>
    <ligand>
        <name>S-adenosyl-L-methionine</name>
        <dbReference type="ChEBI" id="CHEBI:59789"/>
    </ligand>
</feature>
<keyword evidence="3" id="KW-0489">Methyltransferase</keyword>
<dbReference type="AlphaFoldDB" id="A0A1E4TTI7"/>
<dbReference type="PROSITE" id="PS51675">
    <property type="entry name" value="SAM_MT_TRM10"/>
    <property type="match status" value="1"/>
</dbReference>
<evidence type="ECO:0000256" key="6">
    <source>
        <dbReference type="ARBA" id="ARBA00031792"/>
    </source>
</evidence>
<keyword evidence="4" id="KW-0808">Transferase</keyword>
<comment type="catalytic activity">
    <reaction evidence="8">
        <text>guanosine(9) in tRNA + S-adenosyl-L-methionine = N(1)-methylguanosine(9) in tRNA + S-adenosyl-L-homocysteine + H(+)</text>
        <dbReference type="Rhea" id="RHEA:43156"/>
        <dbReference type="Rhea" id="RHEA-COMP:10367"/>
        <dbReference type="Rhea" id="RHEA-COMP:10368"/>
        <dbReference type="ChEBI" id="CHEBI:15378"/>
        <dbReference type="ChEBI" id="CHEBI:57856"/>
        <dbReference type="ChEBI" id="CHEBI:59789"/>
        <dbReference type="ChEBI" id="CHEBI:73542"/>
        <dbReference type="ChEBI" id="CHEBI:74269"/>
        <dbReference type="EC" id="2.1.1.221"/>
    </reaction>
</comment>
<dbReference type="Proteomes" id="UP000094236">
    <property type="component" value="Unassembled WGS sequence"/>
</dbReference>
<dbReference type="InterPro" id="IPR038459">
    <property type="entry name" value="MT_TRM10-typ_sf"/>
</dbReference>
<evidence type="ECO:0000256" key="7">
    <source>
        <dbReference type="ARBA" id="ARBA00032166"/>
    </source>
</evidence>
<proteinExistence type="predicted"/>
<name>A0A1E4TTI7_PACTA</name>
<keyword evidence="5" id="KW-0949">S-adenosyl-L-methionine</keyword>
<dbReference type="InterPro" id="IPR028564">
    <property type="entry name" value="MT_TRM10-typ"/>
</dbReference>
<evidence type="ECO:0000259" key="12">
    <source>
        <dbReference type="PROSITE" id="PS51675"/>
    </source>
</evidence>
<feature type="binding site" evidence="10">
    <location>
        <position position="200"/>
    </location>
    <ligand>
        <name>S-adenosyl-L-methionine</name>
        <dbReference type="ChEBI" id="CHEBI:59789"/>
    </ligand>
</feature>
<dbReference type="CDD" id="cd18089">
    <property type="entry name" value="SPOUT_Trm10-like"/>
    <property type="match status" value="1"/>
</dbReference>
<organism evidence="13 14">
    <name type="scientific">Pachysolen tannophilus NRRL Y-2460</name>
    <dbReference type="NCBI Taxonomy" id="669874"/>
    <lineage>
        <taxon>Eukaryota</taxon>
        <taxon>Fungi</taxon>
        <taxon>Dikarya</taxon>
        <taxon>Ascomycota</taxon>
        <taxon>Saccharomycotina</taxon>
        <taxon>Pichiomycetes</taxon>
        <taxon>Pachysolenaceae</taxon>
        <taxon>Pachysolen</taxon>
    </lineage>
</organism>
<evidence type="ECO:0000313" key="13">
    <source>
        <dbReference type="EMBL" id="ODV95034.1"/>
    </source>
</evidence>
<feature type="non-terminal residue" evidence="13">
    <location>
        <position position="1"/>
    </location>
</feature>
<dbReference type="EC" id="2.1.1.221" evidence="1"/>
<evidence type="ECO:0000256" key="4">
    <source>
        <dbReference type="ARBA" id="ARBA00022679"/>
    </source>
</evidence>
<dbReference type="GO" id="GO:0000049">
    <property type="term" value="F:tRNA binding"/>
    <property type="evidence" value="ECO:0007669"/>
    <property type="project" value="TreeGrafter"/>
</dbReference>
<evidence type="ECO:0000256" key="8">
    <source>
        <dbReference type="ARBA" id="ARBA00048434"/>
    </source>
</evidence>
<evidence type="ECO:0000256" key="2">
    <source>
        <dbReference type="ARBA" id="ARBA00020451"/>
    </source>
</evidence>
<feature type="domain" description="SAM-dependent MTase TRM10-type" evidence="12">
    <location>
        <begin position="61"/>
        <end position="261"/>
    </location>
</feature>
<dbReference type="OrthoDB" id="278300at2759"/>
<dbReference type="Gene3D" id="3.40.1280.30">
    <property type="match status" value="1"/>
</dbReference>
<feature type="binding site" evidence="10">
    <location>
        <position position="168"/>
    </location>
    <ligand>
        <name>S-adenosyl-L-methionine</name>
        <dbReference type="ChEBI" id="CHEBI:59789"/>
    </ligand>
</feature>
<evidence type="ECO:0000313" key="14">
    <source>
        <dbReference type="Proteomes" id="UP000094236"/>
    </source>
</evidence>
<dbReference type="GO" id="GO:0052905">
    <property type="term" value="F:tRNA (guanosine(9)-N1)-methyltransferase activity"/>
    <property type="evidence" value="ECO:0007669"/>
    <property type="project" value="UniProtKB-EC"/>
</dbReference>
<protein>
    <recommendedName>
        <fullName evidence="2">tRNA (guanine(9)-N1)-methyltransferase</fullName>
        <ecNumber evidence="1">2.1.1.221</ecNumber>
    </recommendedName>
    <alternativeName>
        <fullName evidence="7">tRNA methyltransferase 10</fullName>
    </alternativeName>
    <alternativeName>
        <fullName evidence="6">tRNA(m1G9)-methyltransferase</fullName>
    </alternativeName>
</protein>
<evidence type="ECO:0000256" key="10">
    <source>
        <dbReference type="PIRSR" id="PIRSR016323-2"/>
    </source>
</evidence>
<evidence type="ECO:0000256" key="11">
    <source>
        <dbReference type="SAM" id="MobiDB-lite"/>
    </source>
</evidence>
<accession>A0A1E4TTI7</accession>
<dbReference type="STRING" id="669874.A0A1E4TTI7"/>
<dbReference type="InterPro" id="IPR007356">
    <property type="entry name" value="tRNA_m1G_MeTrfase_euk"/>
</dbReference>
<reference evidence="14" key="1">
    <citation type="submission" date="2016-05" db="EMBL/GenBank/DDBJ databases">
        <title>Comparative genomics of biotechnologically important yeasts.</title>
        <authorList>
            <consortium name="DOE Joint Genome Institute"/>
            <person name="Riley R."/>
            <person name="Haridas S."/>
            <person name="Wolfe K.H."/>
            <person name="Lopes M.R."/>
            <person name="Hittinger C.T."/>
            <person name="Goker M."/>
            <person name="Salamov A."/>
            <person name="Wisecaver J."/>
            <person name="Long T.M."/>
            <person name="Aerts A.L."/>
            <person name="Barry K."/>
            <person name="Choi C."/>
            <person name="Clum A."/>
            <person name="Coughlan A.Y."/>
            <person name="Deshpande S."/>
            <person name="Douglass A.P."/>
            <person name="Hanson S.J."/>
            <person name="Klenk H.-P."/>
            <person name="Labutti K."/>
            <person name="Lapidus A."/>
            <person name="Lindquist E."/>
            <person name="Lipzen A."/>
            <person name="Meier-Kolthoff J.P."/>
            <person name="Ohm R.A."/>
            <person name="Otillar R.P."/>
            <person name="Pangilinan J."/>
            <person name="Peng Y."/>
            <person name="Rokas A."/>
            <person name="Rosa C.A."/>
            <person name="Scheuner C."/>
            <person name="Sibirny A.A."/>
            <person name="Slot J.C."/>
            <person name="Stielow J.B."/>
            <person name="Sun H."/>
            <person name="Kurtzman C.P."/>
            <person name="Blackwell M."/>
            <person name="Grigoriev I.V."/>
            <person name="Jeffries T.W."/>
        </authorList>
    </citation>
    <scope>NUCLEOTIDE SEQUENCE [LARGE SCALE GENOMIC DNA]</scope>
    <source>
        <strain evidence="14">NRRL Y-2460</strain>
    </source>
</reference>
<dbReference type="InterPro" id="IPR016653">
    <property type="entry name" value="TRM10/TRM10A"/>
</dbReference>
<dbReference type="PIRSF" id="PIRSF016323">
    <property type="entry name" value="tRNA_m1G_mtfrase_met"/>
    <property type="match status" value="1"/>
</dbReference>
<feature type="non-terminal residue" evidence="13">
    <location>
        <position position="262"/>
    </location>
</feature>
<evidence type="ECO:0000256" key="9">
    <source>
        <dbReference type="PIRSR" id="PIRSR016323-1"/>
    </source>
</evidence>
<dbReference type="PANTHER" id="PTHR13563">
    <property type="entry name" value="TRNA (GUANINE-9-) METHYLTRANSFERASE"/>
    <property type="match status" value="1"/>
</dbReference>
<dbReference type="EMBL" id="KV454015">
    <property type="protein sequence ID" value="ODV95034.1"/>
    <property type="molecule type" value="Genomic_DNA"/>
</dbReference>
<dbReference type="CDD" id="cd22249">
    <property type="entry name" value="UDM1_RNF168_RNF169-like"/>
    <property type="match status" value="1"/>
</dbReference>
<feature type="active site" description="Proton acceptor" evidence="9">
    <location>
        <position position="192"/>
    </location>
</feature>
<evidence type="ECO:0000256" key="5">
    <source>
        <dbReference type="ARBA" id="ARBA00022691"/>
    </source>
</evidence>
<dbReference type="GO" id="GO:0005634">
    <property type="term" value="C:nucleus"/>
    <property type="evidence" value="ECO:0007669"/>
    <property type="project" value="TreeGrafter"/>
</dbReference>
<dbReference type="PANTHER" id="PTHR13563:SF13">
    <property type="entry name" value="TRNA METHYLTRANSFERASE 10 HOMOLOG A"/>
    <property type="match status" value="1"/>
</dbReference>
<evidence type="ECO:0000256" key="3">
    <source>
        <dbReference type="ARBA" id="ARBA00022603"/>
    </source>
</evidence>
<keyword evidence="14" id="KW-1185">Reference proteome</keyword>
<feature type="binding site" evidence="10">
    <location>
        <position position="188"/>
    </location>
    <ligand>
        <name>S-adenosyl-L-methionine</name>
        <dbReference type="ChEBI" id="CHEBI:59789"/>
    </ligand>
</feature>
<feature type="region of interest" description="Disordered" evidence="11">
    <location>
        <begin position="1"/>
        <end position="71"/>
    </location>
</feature>
<dbReference type="GO" id="GO:0002939">
    <property type="term" value="P:tRNA N1-guanine methylation"/>
    <property type="evidence" value="ECO:0007669"/>
    <property type="project" value="EnsemblFungi"/>
</dbReference>
<evidence type="ECO:0000256" key="1">
    <source>
        <dbReference type="ARBA" id="ARBA00012797"/>
    </source>
</evidence>